<dbReference type="OrthoDB" id="438431at2759"/>
<dbReference type="EMBL" id="OUUW01000001">
    <property type="protein sequence ID" value="SPP73956.1"/>
    <property type="molecule type" value="Genomic_DNA"/>
</dbReference>
<sequence>MSGDVQPRKRKDKRRKRDDDESSHGVHITKMGNDDVHLHVHHDHGTGGNWCAKIIFFSLMAVLLGLVGLIILENRGLEDMDTPLSESRFSNYFNGLVDEHRGEHDAHDVHKPSGEALDEHDDHDEHDEHDDHDEEEEPLSEELEEEDEEEEEEEEEEDVPEEVAETEQEEETEQEDKTEQDEDEDEDEEEVEEEEEQKEDDDEEEEDNNAGENITAEEPEEDELDDDNTAEPSVEATAEATVEATAEYDVEDPDEDEPDDDAEDDVPESEEPAPTTAELDEDKTAEHDEAEEEEIKESVQWKAQSSPKKVTTKYYKDNEDDEKKYDDDDDDFESLDEDPEELARQVRRANAADSEEQQQDNNEEEPKEEGSSWLASLAVKFGVGVALALVSRLVLNRKSPNTTEDEPPPPEAIMRRRLTIATDEDQIPDDLEEIPLLDDEYSEEEIEIEEEIEVEISDIEEEDAGASSGDCDVALSASYVPETFEQLSSMYKSSPEPPNETKPQEPKETEEPLKPSGFSDLYVEYEDGAIEDYEHDGETDEEDEITDEEEDEISDVDDADLMSRLEAKYGRLPVKEFESDPDSDDPTWTQIKPKEVPASAPASTPAPAAEDSFQQELRKANAEIIRENYVQALRSFNTLIQHYADEPLAHLGHARLLERLAEKERSNQRLWQAIDAYKRYLAFGELVASDGEFLSAGERCIQHLRFMGYHQQSVNIHELLIERLPADPRLRNQLSFTHLTANNMRQVKLVAAETLKLWPDDPVAQLHFGLAIKQLHGDYEQALPYLQNAIESKAEGTQEGYFYLALGETLQRLYRQQEAVEVHRQGVARGLIPSVYQRSLYNEPQLRAQPFWQPSETGYASQLRKLQENWMSIREEALSLLSHRGYFADETENLRHKGIWQQFELFAKGQLHGKNCQRAPITCGLMKAFPESSGCRRGQVKFSVMQAETHVWPHCGPTNCRLRAHLTLVAPEPEQTSLRVAEREITWREGELIIFDDSFEHEVWHNGTRPRLVLIIDMWHPDLTATQRRTLTAI</sequence>
<dbReference type="AlphaFoldDB" id="A0A3B0JL45"/>
<organism evidence="5 6">
    <name type="scientific">Drosophila guanche</name>
    <name type="common">Fruit fly</name>
    <dbReference type="NCBI Taxonomy" id="7266"/>
    <lineage>
        <taxon>Eukaryota</taxon>
        <taxon>Metazoa</taxon>
        <taxon>Ecdysozoa</taxon>
        <taxon>Arthropoda</taxon>
        <taxon>Hexapoda</taxon>
        <taxon>Insecta</taxon>
        <taxon>Pterygota</taxon>
        <taxon>Neoptera</taxon>
        <taxon>Endopterygota</taxon>
        <taxon>Diptera</taxon>
        <taxon>Brachycera</taxon>
        <taxon>Muscomorpha</taxon>
        <taxon>Ephydroidea</taxon>
        <taxon>Drosophilidae</taxon>
        <taxon>Drosophila</taxon>
        <taxon>Sophophora</taxon>
    </lineage>
</organism>
<feature type="compositionally biased region" description="Acidic residues" evidence="2">
    <location>
        <begin position="246"/>
        <end position="271"/>
    </location>
</feature>
<feature type="compositionally biased region" description="Acidic residues" evidence="2">
    <location>
        <begin position="353"/>
        <end position="367"/>
    </location>
</feature>
<dbReference type="Pfam" id="PF05118">
    <property type="entry name" value="Asp_Arg_Hydrox"/>
    <property type="match status" value="1"/>
</dbReference>
<feature type="region of interest" description="Disordered" evidence="2">
    <location>
        <begin position="487"/>
        <end position="555"/>
    </location>
</feature>
<gene>
    <name evidence="5" type="ORF">DGUA_6G001524</name>
</gene>
<protein>
    <submittedName>
        <fullName evidence="5">Blast:Aspartyl/asparaginyl beta-hydroxylase</fullName>
    </submittedName>
</protein>
<feature type="compositionally biased region" description="Acidic residues" evidence="2">
    <location>
        <begin position="116"/>
        <end position="229"/>
    </location>
</feature>
<feature type="compositionally biased region" description="Low complexity" evidence="2">
    <location>
        <begin position="597"/>
        <end position="609"/>
    </location>
</feature>
<dbReference type="STRING" id="7266.A0A3B0JL45"/>
<dbReference type="GO" id="GO:0005783">
    <property type="term" value="C:endoplasmic reticulum"/>
    <property type="evidence" value="ECO:0007669"/>
    <property type="project" value="TreeGrafter"/>
</dbReference>
<dbReference type="SUPFAM" id="SSF48452">
    <property type="entry name" value="TPR-like"/>
    <property type="match status" value="1"/>
</dbReference>
<dbReference type="PANTHER" id="PTHR12366:SF29">
    <property type="entry name" value="ASPARTYL BETA-HYDROXYLASE, ISOFORM L"/>
    <property type="match status" value="1"/>
</dbReference>
<dbReference type="InterPro" id="IPR011990">
    <property type="entry name" value="TPR-like_helical_dom_sf"/>
</dbReference>
<feature type="compositionally biased region" description="Basic and acidic residues" evidence="2">
    <location>
        <begin position="502"/>
        <end position="513"/>
    </location>
</feature>
<feature type="domain" description="Aspartyl/asparaginy/proline hydroxylase" evidence="4">
    <location>
        <begin position="867"/>
        <end position="1021"/>
    </location>
</feature>
<feature type="compositionally biased region" description="Acidic residues" evidence="2">
    <location>
        <begin position="327"/>
        <end position="340"/>
    </location>
</feature>
<feature type="compositionally biased region" description="Low complexity" evidence="2">
    <location>
        <begin position="230"/>
        <end position="245"/>
    </location>
</feature>
<feature type="region of interest" description="Disordered" evidence="2">
    <location>
        <begin position="395"/>
        <end position="430"/>
    </location>
</feature>
<dbReference type="PANTHER" id="PTHR12366">
    <property type="entry name" value="ASPARTYL/ASPARAGINYL BETA-HYDROXYLASE"/>
    <property type="match status" value="1"/>
</dbReference>
<accession>A0A3B0JL45</accession>
<comment type="similarity">
    <text evidence="1">Belongs to the aspartyl/asparaginyl beta-hydroxylase family.</text>
</comment>
<dbReference type="InterPro" id="IPR039038">
    <property type="entry name" value="ASPH"/>
</dbReference>
<feature type="compositionally biased region" description="Basic and acidic residues" evidence="2">
    <location>
        <begin position="314"/>
        <end position="326"/>
    </location>
</feature>
<dbReference type="Gene3D" id="2.60.120.330">
    <property type="entry name" value="B-lactam Antibiotic, Isopenicillin N Synthase, Chain"/>
    <property type="match status" value="1"/>
</dbReference>
<keyword evidence="3" id="KW-1133">Transmembrane helix</keyword>
<evidence type="ECO:0000256" key="1">
    <source>
        <dbReference type="ARBA" id="ARBA00007730"/>
    </source>
</evidence>
<proteinExistence type="inferred from homology"/>
<keyword evidence="6" id="KW-1185">Reference proteome</keyword>
<dbReference type="SUPFAM" id="SSF51197">
    <property type="entry name" value="Clavaminate synthase-like"/>
    <property type="match status" value="1"/>
</dbReference>
<evidence type="ECO:0000313" key="5">
    <source>
        <dbReference type="EMBL" id="SPP73956.1"/>
    </source>
</evidence>
<feature type="transmembrane region" description="Helical" evidence="3">
    <location>
        <begin position="54"/>
        <end position="72"/>
    </location>
</feature>
<reference evidence="6" key="1">
    <citation type="submission" date="2018-01" db="EMBL/GenBank/DDBJ databases">
        <authorList>
            <person name="Alioto T."/>
            <person name="Alioto T."/>
        </authorList>
    </citation>
    <scope>NUCLEOTIDE SEQUENCE [LARGE SCALE GENOMIC DNA]</scope>
</reference>
<keyword evidence="3" id="KW-0812">Transmembrane</keyword>
<evidence type="ECO:0000256" key="3">
    <source>
        <dbReference type="SAM" id="Phobius"/>
    </source>
</evidence>
<evidence type="ECO:0000259" key="4">
    <source>
        <dbReference type="Pfam" id="PF05118"/>
    </source>
</evidence>
<dbReference type="InterPro" id="IPR027443">
    <property type="entry name" value="IPNS-like_sf"/>
</dbReference>
<dbReference type="InterPro" id="IPR007803">
    <property type="entry name" value="Asp/Arg/Pro-Hydrxlase"/>
</dbReference>
<dbReference type="Gene3D" id="1.25.40.10">
    <property type="entry name" value="Tetratricopeptide repeat domain"/>
    <property type="match status" value="1"/>
</dbReference>
<feature type="compositionally biased region" description="Basic and acidic residues" evidence="2">
    <location>
        <begin position="103"/>
        <end position="113"/>
    </location>
</feature>
<evidence type="ECO:0000256" key="2">
    <source>
        <dbReference type="SAM" id="MobiDB-lite"/>
    </source>
</evidence>
<feature type="region of interest" description="Disordered" evidence="2">
    <location>
        <begin position="575"/>
        <end position="610"/>
    </location>
</feature>
<evidence type="ECO:0000313" key="6">
    <source>
        <dbReference type="Proteomes" id="UP000268350"/>
    </source>
</evidence>
<name>A0A3B0JL45_DROGU</name>
<keyword evidence="3" id="KW-0472">Membrane</keyword>
<feature type="region of interest" description="Disordered" evidence="2">
    <location>
        <begin position="103"/>
        <end position="371"/>
    </location>
</feature>
<dbReference type="GO" id="GO:0062101">
    <property type="term" value="F:peptidyl-aspartic acid 3-dioxygenase activity"/>
    <property type="evidence" value="ECO:0007669"/>
    <property type="project" value="InterPro"/>
</dbReference>
<feature type="region of interest" description="Disordered" evidence="2">
    <location>
        <begin position="1"/>
        <end position="30"/>
    </location>
</feature>
<dbReference type="Proteomes" id="UP000268350">
    <property type="component" value="Unassembled WGS sequence"/>
</dbReference>
<feature type="compositionally biased region" description="Acidic residues" evidence="2">
    <location>
        <begin position="523"/>
        <end position="555"/>
    </location>
</feature>